<feature type="region of interest" description="Disordered" evidence="1">
    <location>
        <begin position="31"/>
        <end position="57"/>
    </location>
</feature>
<evidence type="ECO:0000256" key="1">
    <source>
        <dbReference type="SAM" id="MobiDB-lite"/>
    </source>
</evidence>
<keyword evidence="3" id="KW-1185">Reference proteome</keyword>
<evidence type="ECO:0000313" key="3">
    <source>
        <dbReference type="Proteomes" id="UP000886653"/>
    </source>
</evidence>
<accession>A0A9P6T6G0</accession>
<dbReference type="EMBL" id="MU167437">
    <property type="protein sequence ID" value="KAG0140530.1"/>
    <property type="molecule type" value="Genomic_DNA"/>
</dbReference>
<sequence length="152" mass="16264">MSPCSSIGRSVPTLFIPYMCFHCSLKPLDKAAAPEKKEPEAVAPAAPEEAEVKVVEKKEKSPKDLAKLARRFSGRLFGTEKKSSKKPETEPTKEEAEETLAVQAEAAAAPAEAEAPAAAEVAPPVEVNLLSLLLPFLLILFLTKRGRLRGGG</sequence>
<protein>
    <submittedName>
        <fullName evidence="2">Uncharacterized protein</fullName>
    </submittedName>
</protein>
<dbReference type="AlphaFoldDB" id="A0A9P6T6G0"/>
<organism evidence="2 3">
    <name type="scientific">Cronartium quercuum f. sp. fusiforme G11</name>
    <dbReference type="NCBI Taxonomy" id="708437"/>
    <lineage>
        <taxon>Eukaryota</taxon>
        <taxon>Fungi</taxon>
        <taxon>Dikarya</taxon>
        <taxon>Basidiomycota</taxon>
        <taxon>Pucciniomycotina</taxon>
        <taxon>Pucciniomycetes</taxon>
        <taxon>Pucciniales</taxon>
        <taxon>Coleosporiaceae</taxon>
        <taxon>Cronartium</taxon>
    </lineage>
</organism>
<feature type="compositionally biased region" description="Basic and acidic residues" evidence="1">
    <location>
        <begin position="31"/>
        <end position="40"/>
    </location>
</feature>
<gene>
    <name evidence="2" type="ORF">CROQUDRAFT_353665</name>
</gene>
<reference evidence="2" key="1">
    <citation type="submission" date="2013-11" db="EMBL/GenBank/DDBJ databases">
        <title>Genome sequence of the fusiform rust pathogen reveals effectors for host alternation and coevolution with pine.</title>
        <authorList>
            <consortium name="DOE Joint Genome Institute"/>
            <person name="Smith K."/>
            <person name="Pendleton A."/>
            <person name="Kubisiak T."/>
            <person name="Anderson C."/>
            <person name="Salamov A."/>
            <person name="Aerts A."/>
            <person name="Riley R."/>
            <person name="Clum A."/>
            <person name="Lindquist E."/>
            <person name="Ence D."/>
            <person name="Campbell M."/>
            <person name="Kronenberg Z."/>
            <person name="Feau N."/>
            <person name="Dhillon B."/>
            <person name="Hamelin R."/>
            <person name="Burleigh J."/>
            <person name="Smith J."/>
            <person name="Yandell M."/>
            <person name="Nelson C."/>
            <person name="Grigoriev I."/>
            <person name="Davis J."/>
        </authorList>
    </citation>
    <scope>NUCLEOTIDE SEQUENCE</scope>
    <source>
        <strain evidence="2">G11</strain>
    </source>
</reference>
<evidence type="ECO:0000313" key="2">
    <source>
        <dbReference type="EMBL" id="KAG0140530.1"/>
    </source>
</evidence>
<dbReference type="Proteomes" id="UP000886653">
    <property type="component" value="Unassembled WGS sequence"/>
</dbReference>
<name>A0A9P6T6G0_9BASI</name>
<comment type="caution">
    <text evidence="2">The sequence shown here is derived from an EMBL/GenBank/DDBJ whole genome shotgun (WGS) entry which is preliminary data.</text>
</comment>
<feature type="region of interest" description="Disordered" evidence="1">
    <location>
        <begin position="76"/>
        <end position="118"/>
    </location>
</feature>
<feature type="compositionally biased region" description="Basic and acidic residues" evidence="1">
    <location>
        <begin position="78"/>
        <end position="94"/>
    </location>
</feature>
<proteinExistence type="predicted"/>
<feature type="compositionally biased region" description="Low complexity" evidence="1">
    <location>
        <begin position="99"/>
        <end position="118"/>
    </location>
</feature>